<keyword evidence="4" id="KW-0804">Transcription</keyword>
<dbReference type="InterPro" id="IPR011598">
    <property type="entry name" value="bHLH_dom"/>
</dbReference>
<dbReference type="Proteomes" id="UP000008311">
    <property type="component" value="Unassembled WGS sequence"/>
</dbReference>
<keyword evidence="2" id="KW-0805">Transcription regulation</keyword>
<dbReference type="AlphaFoldDB" id="B9T6A4"/>
<dbReference type="Pfam" id="PF00010">
    <property type="entry name" value="HLH"/>
    <property type="match status" value="1"/>
</dbReference>
<dbReference type="GO" id="GO:0046983">
    <property type="term" value="F:protein dimerization activity"/>
    <property type="evidence" value="ECO:0007669"/>
    <property type="project" value="InterPro"/>
</dbReference>
<evidence type="ECO:0000313" key="7">
    <source>
        <dbReference type="EMBL" id="EEF28618.1"/>
    </source>
</evidence>
<dbReference type="PROSITE" id="PS50888">
    <property type="entry name" value="BHLH"/>
    <property type="match status" value="1"/>
</dbReference>
<proteinExistence type="predicted"/>
<dbReference type="CDD" id="cd11393">
    <property type="entry name" value="bHLH_AtbHLH_like"/>
    <property type="match status" value="1"/>
</dbReference>
<dbReference type="KEGG" id="rcu:8287904"/>
<dbReference type="GO" id="GO:0005634">
    <property type="term" value="C:nucleus"/>
    <property type="evidence" value="ECO:0000318"/>
    <property type="project" value="GO_Central"/>
</dbReference>
<gene>
    <name evidence="7" type="ORF">RCOM_0140320</name>
</gene>
<comment type="subcellular location">
    <subcellularLocation>
        <location evidence="1">Nucleus</location>
    </subcellularLocation>
</comment>
<evidence type="ECO:0000313" key="8">
    <source>
        <dbReference type="Proteomes" id="UP000008311"/>
    </source>
</evidence>
<protein>
    <submittedName>
        <fullName evidence="7">DNA binding protein, putative</fullName>
    </submittedName>
</protein>
<dbReference type="eggNOG" id="ENOG502S03F">
    <property type="taxonomic scope" value="Eukaryota"/>
</dbReference>
<dbReference type="EMBL" id="EQ974594">
    <property type="protein sequence ID" value="EEF28618.1"/>
    <property type="molecule type" value="Genomic_DNA"/>
</dbReference>
<evidence type="ECO:0000256" key="1">
    <source>
        <dbReference type="ARBA" id="ARBA00004123"/>
    </source>
</evidence>
<dbReference type="PANTHER" id="PTHR16223:SF49">
    <property type="entry name" value="TRANSCRIPTION FACTOR BHLH52-RELATED"/>
    <property type="match status" value="1"/>
</dbReference>
<dbReference type="STRING" id="3988.B9T6A4"/>
<accession>B9T6A4</accession>
<dbReference type="SUPFAM" id="SSF47459">
    <property type="entry name" value="HLH, helix-loop-helix DNA-binding domain"/>
    <property type="match status" value="1"/>
</dbReference>
<evidence type="ECO:0000256" key="3">
    <source>
        <dbReference type="ARBA" id="ARBA00023125"/>
    </source>
</evidence>
<dbReference type="PANTHER" id="PTHR16223">
    <property type="entry name" value="TRANSCRIPTION FACTOR BHLH83-RELATED"/>
    <property type="match status" value="1"/>
</dbReference>
<dbReference type="InterPro" id="IPR045239">
    <property type="entry name" value="bHLH95_bHLH"/>
</dbReference>
<dbReference type="GO" id="GO:0000978">
    <property type="term" value="F:RNA polymerase II cis-regulatory region sequence-specific DNA binding"/>
    <property type="evidence" value="ECO:0000318"/>
    <property type="project" value="GO_Central"/>
</dbReference>
<name>B9T6A4_RICCO</name>
<dbReference type="GO" id="GO:0006357">
    <property type="term" value="P:regulation of transcription by RNA polymerase II"/>
    <property type="evidence" value="ECO:0000318"/>
    <property type="project" value="GO_Central"/>
</dbReference>
<feature type="domain" description="BHLH" evidence="6">
    <location>
        <begin position="161"/>
        <end position="210"/>
    </location>
</feature>
<evidence type="ECO:0000256" key="2">
    <source>
        <dbReference type="ARBA" id="ARBA00023015"/>
    </source>
</evidence>
<dbReference type="OMA" id="CNTHTHF"/>
<sequence>MALSFCPSFEYQQQGYLPLYPQTETDMAAELLGWHDDNFSTFSDCFVDPLFGFDEMFYSDTYTSLLPYFSSPSDDLISLSPEIFPLQEVESYQYPKREKIYSDDCQSNFVPAFSDGYVASSVPVPDFTPEIPASLPKFETPLSSFSVGRSESSCVKKPNGGSLSAQSIAARERRRKITERTQELGKLIPGGNKMNTAEMLQSASNYVKFLQAQVGILELMESTQERKEDLHRNELQVLLVSSAIQEKLYSQEKCLVPREFLETMANDHEIQSTPFIIDEIDRLLGINS</sequence>
<dbReference type="InterPro" id="IPR036638">
    <property type="entry name" value="HLH_DNA-bd_sf"/>
</dbReference>
<dbReference type="InParanoid" id="B9T6A4"/>
<dbReference type="FunCoup" id="B9T6A4">
    <property type="interactions" value="83"/>
</dbReference>
<keyword evidence="8" id="KW-1185">Reference proteome</keyword>
<evidence type="ECO:0000259" key="6">
    <source>
        <dbReference type="PROSITE" id="PS50888"/>
    </source>
</evidence>
<keyword evidence="5" id="KW-0539">Nucleus</keyword>
<dbReference type="Gene3D" id="4.10.280.10">
    <property type="entry name" value="Helix-loop-helix DNA-binding domain"/>
    <property type="match status" value="1"/>
</dbReference>
<evidence type="ECO:0000256" key="4">
    <source>
        <dbReference type="ARBA" id="ARBA00023163"/>
    </source>
</evidence>
<organism evidence="7 8">
    <name type="scientific">Ricinus communis</name>
    <name type="common">Castor bean</name>
    <dbReference type="NCBI Taxonomy" id="3988"/>
    <lineage>
        <taxon>Eukaryota</taxon>
        <taxon>Viridiplantae</taxon>
        <taxon>Streptophyta</taxon>
        <taxon>Embryophyta</taxon>
        <taxon>Tracheophyta</taxon>
        <taxon>Spermatophyta</taxon>
        <taxon>Magnoliopsida</taxon>
        <taxon>eudicotyledons</taxon>
        <taxon>Gunneridae</taxon>
        <taxon>Pentapetalae</taxon>
        <taxon>rosids</taxon>
        <taxon>fabids</taxon>
        <taxon>Malpighiales</taxon>
        <taxon>Euphorbiaceae</taxon>
        <taxon>Acalyphoideae</taxon>
        <taxon>Acalypheae</taxon>
        <taxon>Ricinus</taxon>
    </lineage>
</organism>
<reference evidence="8" key="1">
    <citation type="journal article" date="2010" name="Nat. Biotechnol.">
        <title>Draft genome sequence of the oilseed species Ricinus communis.</title>
        <authorList>
            <person name="Chan A.P."/>
            <person name="Crabtree J."/>
            <person name="Zhao Q."/>
            <person name="Lorenzi H."/>
            <person name="Orvis J."/>
            <person name="Puiu D."/>
            <person name="Melake-Berhan A."/>
            <person name="Jones K.M."/>
            <person name="Redman J."/>
            <person name="Chen G."/>
            <person name="Cahoon E.B."/>
            <person name="Gedil M."/>
            <person name="Stanke M."/>
            <person name="Haas B.J."/>
            <person name="Wortman J.R."/>
            <person name="Fraser-Liggett C.M."/>
            <person name="Ravel J."/>
            <person name="Rabinowicz P.D."/>
        </authorList>
    </citation>
    <scope>NUCLEOTIDE SEQUENCE [LARGE SCALE GENOMIC DNA]</scope>
    <source>
        <strain evidence="8">cv. Hale</strain>
    </source>
</reference>
<dbReference type="OrthoDB" id="1921534at2759"/>
<dbReference type="InterPro" id="IPR045843">
    <property type="entry name" value="IND-like"/>
</dbReference>
<keyword evidence="3" id="KW-0238">DNA-binding</keyword>
<evidence type="ECO:0000256" key="5">
    <source>
        <dbReference type="ARBA" id="ARBA00023242"/>
    </source>
</evidence>
<dbReference type="GO" id="GO:0000981">
    <property type="term" value="F:DNA-binding transcription factor activity, RNA polymerase II-specific"/>
    <property type="evidence" value="ECO:0000318"/>
    <property type="project" value="GO_Central"/>
</dbReference>
<dbReference type="SMART" id="SM00353">
    <property type="entry name" value="HLH"/>
    <property type="match status" value="1"/>
</dbReference>